<accession>A0A7D7WFP9</accession>
<dbReference type="InterPro" id="IPR035930">
    <property type="entry name" value="FomD-like_sf"/>
</dbReference>
<gene>
    <name evidence="2" type="ORF">FVO59_14120</name>
</gene>
<reference evidence="2 3" key="1">
    <citation type="journal article" date="2020" name="Front. Microbiol.">
        <title>Design of Bacterial Strain-Specific qPCR Assays Using NGS Data and Publicly Available Resources and Its Application to Track Biocontrol Strains.</title>
        <authorList>
            <person name="Hernandez I."/>
            <person name="Sant C."/>
            <person name="Martinez R."/>
            <person name="Fernandez C."/>
        </authorList>
    </citation>
    <scope>NUCLEOTIDE SEQUENCE [LARGE SCALE GENOMIC DNA]</scope>
    <source>
        <strain evidence="2 3">B24</strain>
    </source>
</reference>
<dbReference type="EMBL" id="CP043732">
    <property type="protein sequence ID" value="QMU98197.1"/>
    <property type="molecule type" value="Genomic_DNA"/>
</dbReference>
<dbReference type="InterPro" id="IPR007295">
    <property type="entry name" value="DUF402"/>
</dbReference>
<dbReference type="SUPFAM" id="SSF159234">
    <property type="entry name" value="FomD-like"/>
    <property type="match status" value="1"/>
</dbReference>
<evidence type="ECO:0000313" key="3">
    <source>
        <dbReference type="Proteomes" id="UP000515708"/>
    </source>
</evidence>
<proteinExistence type="predicted"/>
<dbReference type="Gene3D" id="2.40.380.10">
    <property type="entry name" value="FomD-like"/>
    <property type="match status" value="1"/>
</dbReference>
<organism evidence="2 3">
    <name type="scientific">Microbacterium esteraromaticum</name>
    <dbReference type="NCBI Taxonomy" id="57043"/>
    <lineage>
        <taxon>Bacteria</taxon>
        <taxon>Bacillati</taxon>
        <taxon>Actinomycetota</taxon>
        <taxon>Actinomycetes</taxon>
        <taxon>Micrococcales</taxon>
        <taxon>Microbacteriaceae</taxon>
        <taxon>Microbacterium</taxon>
    </lineage>
</organism>
<dbReference type="AlphaFoldDB" id="A0A7D7WFP9"/>
<dbReference type="Pfam" id="PF04167">
    <property type="entry name" value="DUF402"/>
    <property type="match status" value="1"/>
</dbReference>
<protein>
    <submittedName>
        <fullName evidence="2">DUF402 domain-containing protein</fullName>
    </submittedName>
</protein>
<feature type="domain" description="DUF402" evidence="1">
    <location>
        <begin position="121"/>
        <end position="243"/>
    </location>
</feature>
<evidence type="ECO:0000313" key="2">
    <source>
        <dbReference type="EMBL" id="QMU98197.1"/>
    </source>
</evidence>
<dbReference type="Proteomes" id="UP000515708">
    <property type="component" value="Chromosome"/>
</dbReference>
<sequence>MRLPLGSTDLSASGGTVTLVGRRGDAWQSLDGAGMALERAIDAVEALSSSDVHAEPGFATSVPSGSAQAGFFSAGEQILWRYGRFTESARVVRDDARGLVVWIPSGSERLESVPADGRRTRDIPLHERFGVPTVTRQSTWTGPGVLRVAPSGKPWSVWFFRDAHAVPQGAYVNLEVPHRRGGAVHPGIFSRDLVLDLWIDAGHPGSEDIWLKDADELEAVVRQGRFTPAQADAVRAIADHAAREFIVDGRWPLDEGWERWSPDAAMDEPVALPAIR</sequence>
<name>A0A7D7WFP9_9MICO</name>
<evidence type="ECO:0000259" key="1">
    <source>
        <dbReference type="Pfam" id="PF04167"/>
    </source>
</evidence>
<dbReference type="RefSeq" id="WP_182253211.1">
    <property type="nucleotide sequence ID" value="NZ_CP043732.1"/>
</dbReference>